<accession>A0A9Y2ICS6</accession>
<evidence type="ECO:0008006" key="3">
    <source>
        <dbReference type="Google" id="ProtNLM"/>
    </source>
</evidence>
<sequence length="121" mass="13191">MLTSRVGKRREPQQITDALQYLCRSLLRRGVTSSTIRAHAAAVRAIADPIHPHSARHLYAIAVEANGIPLRQISACARVTRERLPALHTAPARRSRSGVAHVLAACLARRKPPEPPDEVSG</sequence>
<name>A0A9Y2ICS6_9PSEU</name>
<dbReference type="InterPro" id="IPR011010">
    <property type="entry name" value="DNA_brk_join_enz"/>
</dbReference>
<evidence type="ECO:0000313" key="1">
    <source>
        <dbReference type="EMBL" id="WIX76891.1"/>
    </source>
</evidence>
<dbReference type="EMBL" id="CP127294">
    <property type="protein sequence ID" value="WIX76891.1"/>
    <property type="molecule type" value="Genomic_DNA"/>
</dbReference>
<proteinExistence type="predicted"/>
<gene>
    <name evidence="1" type="ORF">QRX50_36525</name>
</gene>
<organism evidence="1 2">
    <name type="scientific">Amycolatopsis carbonis</name>
    <dbReference type="NCBI Taxonomy" id="715471"/>
    <lineage>
        <taxon>Bacteria</taxon>
        <taxon>Bacillati</taxon>
        <taxon>Actinomycetota</taxon>
        <taxon>Actinomycetes</taxon>
        <taxon>Pseudonocardiales</taxon>
        <taxon>Pseudonocardiaceae</taxon>
        <taxon>Amycolatopsis</taxon>
    </lineage>
</organism>
<reference evidence="1 2" key="1">
    <citation type="submission" date="2023-06" db="EMBL/GenBank/DDBJ databases">
        <authorList>
            <person name="Oyuntsetseg B."/>
            <person name="Kim S.B."/>
        </authorList>
    </citation>
    <scope>NUCLEOTIDE SEQUENCE [LARGE SCALE GENOMIC DNA]</scope>
    <source>
        <strain evidence="1 2">2-15</strain>
    </source>
</reference>
<dbReference type="AlphaFoldDB" id="A0A9Y2ICS6"/>
<keyword evidence="2" id="KW-1185">Reference proteome</keyword>
<dbReference type="GO" id="GO:0003677">
    <property type="term" value="F:DNA binding"/>
    <property type="evidence" value="ECO:0007669"/>
    <property type="project" value="InterPro"/>
</dbReference>
<dbReference type="KEGG" id="acab:QRX50_36525"/>
<dbReference type="Proteomes" id="UP001236014">
    <property type="component" value="Chromosome"/>
</dbReference>
<dbReference type="RefSeq" id="WP_285967638.1">
    <property type="nucleotide sequence ID" value="NZ_CP127294.1"/>
</dbReference>
<dbReference type="SUPFAM" id="SSF56349">
    <property type="entry name" value="DNA breaking-rejoining enzymes"/>
    <property type="match status" value="1"/>
</dbReference>
<protein>
    <recommendedName>
        <fullName evidence="3">Core-binding (CB) domain-containing protein</fullName>
    </recommendedName>
</protein>
<evidence type="ECO:0000313" key="2">
    <source>
        <dbReference type="Proteomes" id="UP001236014"/>
    </source>
</evidence>